<dbReference type="EMBL" id="JAZGQO010000007">
    <property type="protein sequence ID" value="KAK6182234.1"/>
    <property type="molecule type" value="Genomic_DNA"/>
</dbReference>
<dbReference type="GO" id="GO:0046983">
    <property type="term" value="F:protein dimerization activity"/>
    <property type="evidence" value="ECO:0007669"/>
    <property type="project" value="InterPro"/>
</dbReference>
<reference evidence="2 3" key="1">
    <citation type="submission" date="2024-01" db="EMBL/GenBank/DDBJ databases">
        <title>The genome of the rayed Mediterranean limpet Patella caerulea (Linnaeus, 1758).</title>
        <authorList>
            <person name="Anh-Thu Weber A."/>
            <person name="Halstead-Nussloch G."/>
        </authorList>
    </citation>
    <scope>NUCLEOTIDE SEQUENCE [LARGE SCALE GENOMIC DNA]</scope>
    <source>
        <strain evidence="2">AATW-2023a</strain>
        <tissue evidence="2">Whole specimen</tissue>
    </source>
</reference>
<gene>
    <name evidence="2" type="ORF">SNE40_009962</name>
</gene>
<name>A0AAN8PTM5_PATCE</name>
<keyword evidence="3" id="KW-1185">Reference proteome</keyword>
<dbReference type="Pfam" id="PF05699">
    <property type="entry name" value="Dimer_Tnp_hAT"/>
    <property type="match status" value="1"/>
</dbReference>
<evidence type="ECO:0000313" key="3">
    <source>
        <dbReference type="Proteomes" id="UP001347796"/>
    </source>
</evidence>
<proteinExistence type="predicted"/>
<organism evidence="2 3">
    <name type="scientific">Patella caerulea</name>
    <name type="common">Rayed Mediterranean limpet</name>
    <dbReference type="NCBI Taxonomy" id="87958"/>
    <lineage>
        <taxon>Eukaryota</taxon>
        <taxon>Metazoa</taxon>
        <taxon>Spiralia</taxon>
        <taxon>Lophotrochozoa</taxon>
        <taxon>Mollusca</taxon>
        <taxon>Gastropoda</taxon>
        <taxon>Patellogastropoda</taxon>
        <taxon>Patelloidea</taxon>
        <taxon>Patellidae</taxon>
        <taxon>Patella</taxon>
    </lineage>
</organism>
<dbReference type="InterPro" id="IPR008906">
    <property type="entry name" value="HATC_C_dom"/>
</dbReference>
<feature type="domain" description="HAT C-terminal dimerisation" evidence="1">
    <location>
        <begin position="56"/>
        <end position="105"/>
    </location>
</feature>
<protein>
    <recommendedName>
        <fullName evidence="1">HAT C-terminal dimerisation domain-containing protein</fullName>
    </recommendedName>
</protein>
<dbReference type="SUPFAM" id="SSF53098">
    <property type="entry name" value="Ribonuclease H-like"/>
    <property type="match status" value="1"/>
</dbReference>
<dbReference type="Proteomes" id="UP001347796">
    <property type="component" value="Unassembled WGS sequence"/>
</dbReference>
<accession>A0AAN8PTM5</accession>
<evidence type="ECO:0000313" key="2">
    <source>
        <dbReference type="EMBL" id="KAK6182234.1"/>
    </source>
</evidence>
<evidence type="ECO:0000259" key="1">
    <source>
        <dbReference type="Pfam" id="PF05699"/>
    </source>
</evidence>
<dbReference type="InterPro" id="IPR012337">
    <property type="entry name" value="RNaseH-like_sf"/>
</dbReference>
<comment type="caution">
    <text evidence="2">The sequence shown here is derived from an EMBL/GenBank/DDBJ whole genome shotgun (WGS) entry which is preliminary data.</text>
</comment>
<dbReference type="AlphaFoldDB" id="A0AAN8PTM5"/>
<sequence>MLTMMNWNQKITRTMQDNNDCALNDLLGDLFTDTDMYATTKDKEDAVNEEIVNFRKDIVIPMSANPLEWWRKYNANYPILSKLAMKYLSIPATSYLQNECFQQLGTFYQLRDQQ</sequence>